<reference evidence="1" key="1">
    <citation type="submission" date="2018-05" db="EMBL/GenBank/DDBJ databases">
        <authorList>
            <person name="Lanie J.A."/>
            <person name="Ng W.-L."/>
            <person name="Kazmierczak K.M."/>
            <person name="Andrzejewski T.M."/>
            <person name="Davidsen T.M."/>
            <person name="Wayne K.J."/>
            <person name="Tettelin H."/>
            <person name="Glass J.I."/>
            <person name="Rusch D."/>
            <person name="Podicherti R."/>
            <person name="Tsui H.-C.T."/>
            <person name="Winkler M.E."/>
        </authorList>
    </citation>
    <scope>NUCLEOTIDE SEQUENCE</scope>
</reference>
<evidence type="ECO:0000313" key="1">
    <source>
        <dbReference type="EMBL" id="SVA51224.1"/>
    </source>
</evidence>
<gene>
    <name evidence="1" type="ORF">METZ01_LOCUS104078</name>
</gene>
<name>A0A381WFH2_9ZZZZ</name>
<organism evidence="1">
    <name type="scientific">marine metagenome</name>
    <dbReference type="NCBI Taxonomy" id="408172"/>
    <lineage>
        <taxon>unclassified sequences</taxon>
        <taxon>metagenomes</taxon>
        <taxon>ecological metagenomes</taxon>
    </lineage>
</organism>
<accession>A0A381WFH2</accession>
<dbReference type="EMBL" id="UINC01011635">
    <property type="protein sequence ID" value="SVA51224.1"/>
    <property type="molecule type" value="Genomic_DNA"/>
</dbReference>
<dbReference type="AlphaFoldDB" id="A0A381WFH2"/>
<protein>
    <submittedName>
        <fullName evidence="1">Uncharacterized protein</fullName>
    </submittedName>
</protein>
<sequence length="110" mass="12027">MSVVNMSGENQTFAKLYTQRGNRLFWLTKKELAETTKAGDRFDAEISEGKIVVKFTPEGSRKVYGKKTKNGMDPVISFGGKKVTDAFGMANDGTINNVKLVLNGKGFTLG</sequence>
<proteinExistence type="predicted"/>